<keyword evidence="3 5" id="KW-1133">Transmembrane helix</keyword>
<feature type="transmembrane region" description="Helical" evidence="5">
    <location>
        <begin position="201"/>
        <end position="222"/>
    </location>
</feature>
<proteinExistence type="predicted"/>
<evidence type="ECO:0000313" key="8">
    <source>
        <dbReference type="Proteomes" id="UP000030746"/>
    </source>
</evidence>
<evidence type="ECO:0000256" key="5">
    <source>
        <dbReference type="SAM" id="Phobius"/>
    </source>
</evidence>
<dbReference type="Gene3D" id="1.20.1250.20">
    <property type="entry name" value="MFS general substrate transporter like domains"/>
    <property type="match status" value="1"/>
</dbReference>
<dbReference type="PROSITE" id="PS50850">
    <property type="entry name" value="MFS"/>
    <property type="match status" value="1"/>
</dbReference>
<dbReference type="AlphaFoldDB" id="V4AM23"/>
<dbReference type="RefSeq" id="XP_009043784.1">
    <property type="nucleotide sequence ID" value="XM_009045536.1"/>
</dbReference>
<dbReference type="InterPro" id="IPR020846">
    <property type="entry name" value="MFS_dom"/>
</dbReference>
<dbReference type="OrthoDB" id="2261376at2759"/>
<name>V4AM23_LOTGI</name>
<reference evidence="7 8" key="1">
    <citation type="journal article" date="2013" name="Nature">
        <title>Insights into bilaterian evolution from three spiralian genomes.</title>
        <authorList>
            <person name="Simakov O."/>
            <person name="Marletaz F."/>
            <person name="Cho S.J."/>
            <person name="Edsinger-Gonzales E."/>
            <person name="Havlak P."/>
            <person name="Hellsten U."/>
            <person name="Kuo D.H."/>
            <person name="Larsson T."/>
            <person name="Lv J."/>
            <person name="Arendt D."/>
            <person name="Savage R."/>
            <person name="Osoegawa K."/>
            <person name="de Jong P."/>
            <person name="Grimwood J."/>
            <person name="Chapman J.A."/>
            <person name="Shapiro H."/>
            <person name="Aerts A."/>
            <person name="Otillar R.P."/>
            <person name="Terry A.Y."/>
            <person name="Boore J.L."/>
            <person name="Grigoriev I.V."/>
            <person name="Lindberg D.R."/>
            <person name="Seaver E.C."/>
            <person name="Weisblat D.A."/>
            <person name="Putnam N.H."/>
            <person name="Rokhsar D.S."/>
        </authorList>
    </citation>
    <scope>NUCLEOTIDE SEQUENCE [LARGE SCALE GENOMIC DNA]</scope>
</reference>
<feature type="transmembrane region" description="Helical" evidence="5">
    <location>
        <begin position="382"/>
        <end position="405"/>
    </location>
</feature>
<dbReference type="Proteomes" id="UP000030746">
    <property type="component" value="Unassembled WGS sequence"/>
</dbReference>
<evidence type="ECO:0000313" key="7">
    <source>
        <dbReference type="EMBL" id="ESP05239.1"/>
    </source>
</evidence>
<dbReference type="SUPFAM" id="SSF103473">
    <property type="entry name" value="MFS general substrate transporter"/>
    <property type="match status" value="1"/>
</dbReference>
<keyword evidence="2 5" id="KW-0812">Transmembrane</keyword>
<dbReference type="PANTHER" id="PTHR24064">
    <property type="entry name" value="SOLUTE CARRIER FAMILY 22 MEMBER"/>
    <property type="match status" value="1"/>
</dbReference>
<dbReference type="Pfam" id="PF00083">
    <property type="entry name" value="Sugar_tr"/>
    <property type="match status" value="1"/>
</dbReference>
<feature type="domain" description="Major facilitator superfamily (MFS) profile" evidence="6">
    <location>
        <begin position="63"/>
        <end position="501"/>
    </location>
</feature>
<sequence length="531" mass="59351">MEADLKLQSLGKCGCYHTVLFLGLGLIYLRGAWHVFAPVYLAADPGHSCSVPNTTNNVADNNFTVDSCTVTYYQDINNSVIRSCEDGWQYGSQFQSTIVTDWNLVCDEDYKIELSTTIYMIGTGCGALGLTYFSDKYGRKKLLIVCLLIQGFVGVGVAFLNGFILFTIMRFFIGLLNMGIGLTVFVMITESYQASVRTIPSVGIQIAWATGIMLLALFGYLIRNWRHLQLLISLPNFIIVIYVLFLPESLSWLVANRKYREASTVLNWAQQLNQHTSQIEERNSWNGNESCIQEQDVEPVDNYITGEIKNSIHDLFCMKNTRFYTLVIIYLFIVNSLIYMGISFSMPVLHGDIFLNLFLSGLVEIPAHIICMFVITRIGRKIPLMIFLFLCAMSTIAAALCPSSTESGISLQWLKTTLFMISKFAITGSYATVYLYSAELFPTVIRNLAMGIASFFENLGAVGAPFIIYAAKKMPIIPVIAFSSATIIGGFLVMTLPETNRQPLPQTISDTKSFTTHKSDINRNSHLITEL</sequence>
<accession>V4AM23</accession>
<feature type="transmembrane region" description="Helical" evidence="5">
    <location>
        <begin position="323"/>
        <end position="342"/>
    </location>
</feature>
<keyword evidence="8" id="KW-1185">Reference proteome</keyword>
<feature type="transmembrane region" description="Helical" evidence="5">
    <location>
        <begin position="354"/>
        <end position="375"/>
    </location>
</feature>
<evidence type="ECO:0000256" key="2">
    <source>
        <dbReference type="ARBA" id="ARBA00022692"/>
    </source>
</evidence>
<dbReference type="GO" id="GO:0016020">
    <property type="term" value="C:membrane"/>
    <property type="evidence" value="ECO:0007669"/>
    <property type="project" value="UniProtKB-SubCell"/>
</dbReference>
<feature type="transmembrane region" description="Helical" evidence="5">
    <location>
        <begin position="171"/>
        <end position="189"/>
    </location>
</feature>
<feature type="transmembrane region" description="Helical" evidence="5">
    <location>
        <begin position="234"/>
        <end position="255"/>
    </location>
</feature>
<organism evidence="7 8">
    <name type="scientific">Lottia gigantea</name>
    <name type="common">Giant owl limpet</name>
    <dbReference type="NCBI Taxonomy" id="225164"/>
    <lineage>
        <taxon>Eukaryota</taxon>
        <taxon>Metazoa</taxon>
        <taxon>Spiralia</taxon>
        <taxon>Lophotrochozoa</taxon>
        <taxon>Mollusca</taxon>
        <taxon>Gastropoda</taxon>
        <taxon>Patellogastropoda</taxon>
        <taxon>Lottioidea</taxon>
        <taxon>Lottiidae</taxon>
        <taxon>Lottia</taxon>
    </lineage>
</organism>
<comment type="subcellular location">
    <subcellularLocation>
        <location evidence="1">Membrane</location>
        <topology evidence="1">Multi-pass membrane protein</topology>
    </subcellularLocation>
</comment>
<protein>
    <recommendedName>
        <fullName evidence="6">Major facilitator superfamily (MFS) profile domain-containing protein</fullName>
    </recommendedName>
</protein>
<evidence type="ECO:0000256" key="3">
    <source>
        <dbReference type="ARBA" id="ARBA00022989"/>
    </source>
</evidence>
<evidence type="ECO:0000259" key="6">
    <source>
        <dbReference type="PROSITE" id="PS50850"/>
    </source>
</evidence>
<evidence type="ECO:0000256" key="1">
    <source>
        <dbReference type="ARBA" id="ARBA00004141"/>
    </source>
</evidence>
<keyword evidence="4 5" id="KW-0472">Membrane</keyword>
<feature type="transmembrane region" description="Helical" evidence="5">
    <location>
        <begin position="142"/>
        <end position="165"/>
    </location>
</feature>
<feature type="transmembrane region" description="Helical" evidence="5">
    <location>
        <begin position="476"/>
        <end position="496"/>
    </location>
</feature>
<dbReference type="HOGENOM" id="CLU_001265_33_4_1"/>
<feature type="transmembrane region" description="Helical" evidence="5">
    <location>
        <begin position="448"/>
        <end position="470"/>
    </location>
</feature>
<dbReference type="GO" id="GO:0022857">
    <property type="term" value="F:transmembrane transporter activity"/>
    <property type="evidence" value="ECO:0007669"/>
    <property type="project" value="InterPro"/>
</dbReference>
<dbReference type="GeneID" id="20247466"/>
<evidence type="ECO:0000256" key="4">
    <source>
        <dbReference type="ARBA" id="ARBA00023136"/>
    </source>
</evidence>
<dbReference type="InterPro" id="IPR005828">
    <property type="entry name" value="MFS_sugar_transport-like"/>
</dbReference>
<dbReference type="CDD" id="cd17317">
    <property type="entry name" value="MFS_SLC22"/>
    <property type="match status" value="1"/>
</dbReference>
<gene>
    <name evidence="7" type="ORF">LOTGIDRAFT_227894</name>
</gene>
<dbReference type="CTD" id="20247466"/>
<dbReference type="InterPro" id="IPR036259">
    <property type="entry name" value="MFS_trans_sf"/>
</dbReference>
<dbReference type="OMA" id="ISMEVDI"/>
<dbReference type="EMBL" id="KB199650">
    <property type="protein sequence ID" value="ESP05239.1"/>
    <property type="molecule type" value="Genomic_DNA"/>
</dbReference>
<dbReference type="KEGG" id="lgi:LOTGIDRAFT_227894"/>
<feature type="transmembrane region" description="Helical" evidence="5">
    <location>
        <begin position="417"/>
        <end position="436"/>
    </location>
</feature>